<dbReference type="Proteomes" id="UP000266723">
    <property type="component" value="Unassembled WGS sequence"/>
</dbReference>
<keyword evidence="1" id="KW-1133">Transmembrane helix</keyword>
<keyword evidence="3" id="KW-1185">Reference proteome</keyword>
<evidence type="ECO:0000313" key="2">
    <source>
        <dbReference type="EMBL" id="KAF3595024.1"/>
    </source>
</evidence>
<comment type="caution">
    <text evidence="2">The sequence shown here is derived from an EMBL/GenBank/DDBJ whole genome shotgun (WGS) entry which is preliminary data.</text>
</comment>
<keyword evidence="1" id="KW-0812">Transmembrane</keyword>
<dbReference type="EMBL" id="QGKV02000299">
    <property type="protein sequence ID" value="KAF3595024.1"/>
    <property type="molecule type" value="Genomic_DNA"/>
</dbReference>
<name>A0ABQ7EDI8_BRACR</name>
<evidence type="ECO:0008006" key="4">
    <source>
        <dbReference type="Google" id="ProtNLM"/>
    </source>
</evidence>
<feature type="transmembrane region" description="Helical" evidence="1">
    <location>
        <begin position="28"/>
        <end position="49"/>
    </location>
</feature>
<reference evidence="2 3" key="1">
    <citation type="journal article" date="2020" name="BMC Genomics">
        <title>Intraspecific diversification of the crop wild relative Brassica cretica Lam. using demographic model selection.</title>
        <authorList>
            <person name="Kioukis A."/>
            <person name="Michalopoulou V.A."/>
            <person name="Briers L."/>
            <person name="Pirintsos S."/>
            <person name="Studholme D.J."/>
            <person name="Pavlidis P."/>
            <person name="Sarris P.F."/>
        </authorList>
    </citation>
    <scope>NUCLEOTIDE SEQUENCE [LARGE SCALE GENOMIC DNA]</scope>
    <source>
        <strain evidence="3">cv. PFS-1207/04</strain>
    </source>
</reference>
<accession>A0ABQ7EDI8</accession>
<gene>
    <name evidence="2" type="ORF">DY000_02022773</name>
</gene>
<evidence type="ECO:0000313" key="3">
    <source>
        <dbReference type="Proteomes" id="UP000266723"/>
    </source>
</evidence>
<protein>
    <recommendedName>
        <fullName evidence="4">Protein DETOXIFICATION</fullName>
    </recommendedName>
</protein>
<keyword evidence="1" id="KW-0472">Membrane</keyword>
<proteinExistence type="predicted"/>
<sequence length="98" mass="11267">MNLAAYYLCGIPTAIILAFRFKMGGTGLWIGITAGSFVQSVLLGLNYHYPHQLATTENKSERECDVMSKYWQARKARERLMGDEFEEHYNEEHSEMIS</sequence>
<evidence type="ECO:0000256" key="1">
    <source>
        <dbReference type="SAM" id="Phobius"/>
    </source>
</evidence>
<organism evidence="2 3">
    <name type="scientific">Brassica cretica</name>
    <name type="common">Mustard</name>
    <dbReference type="NCBI Taxonomy" id="69181"/>
    <lineage>
        <taxon>Eukaryota</taxon>
        <taxon>Viridiplantae</taxon>
        <taxon>Streptophyta</taxon>
        <taxon>Embryophyta</taxon>
        <taxon>Tracheophyta</taxon>
        <taxon>Spermatophyta</taxon>
        <taxon>Magnoliopsida</taxon>
        <taxon>eudicotyledons</taxon>
        <taxon>Gunneridae</taxon>
        <taxon>Pentapetalae</taxon>
        <taxon>rosids</taxon>
        <taxon>malvids</taxon>
        <taxon>Brassicales</taxon>
        <taxon>Brassicaceae</taxon>
        <taxon>Brassiceae</taxon>
        <taxon>Brassica</taxon>
    </lineage>
</organism>